<evidence type="ECO:0000259" key="7">
    <source>
        <dbReference type="PROSITE" id="PS51900"/>
    </source>
</evidence>
<keyword evidence="3 5" id="KW-0238">DNA-binding</keyword>
<reference evidence="9" key="1">
    <citation type="journal article" date="2019" name="Int. J. Syst. Evol. Microbiol.">
        <title>The Global Catalogue of Microorganisms (GCM) 10K type strain sequencing project: providing services to taxonomists for standard genome sequencing and annotation.</title>
        <authorList>
            <consortium name="The Broad Institute Genomics Platform"/>
            <consortium name="The Broad Institute Genome Sequencing Center for Infectious Disease"/>
            <person name="Wu L."/>
            <person name="Ma J."/>
        </authorList>
    </citation>
    <scope>NUCLEOTIDE SEQUENCE [LARGE SCALE GENOMIC DNA]</scope>
    <source>
        <strain evidence="9">CCUG 58760</strain>
    </source>
</reference>
<dbReference type="SUPFAM" id="SSF56349">
    <property type="entry name" value="DNA breaking-rejoining enzymes"/>
    <property type="match status" value="1"/>
</dbReference>
<feature type="domain" description="Tyr recombinase" evidence="6">
    <location>
        <begin position="185"/>
        <end position="421"/>
    </location>
</feature>
<evidence type="ECO:0000256" key="3">
    <source>
        <dbReference type="ARBA" id="ARBA00023125"/>
    </source>
</evidence>
<gene>
    <name evidence="8" type="ORF">ACFPMG_07260</name>
</gene>
<comment type="caution">
    <text evidence="8">The sequence shown here is derived from an EMBL/GenBank/DDBJ whole genome shotgun (WGS) entry which is preliminary data.</text>
</comment>
<dbReference type="InterPro" id="IPR050090">
    <property type="entry name" value="Tyrosine_recombinase_XerCD"/>
</dbReference>
<evidence type="ECO:0000313" key="9">
    <source>
        <dbReference type="Proteomes" id="UP001596166"/>
    </source>
</evidence>
<dbReference type="InterPro" id="IPR044068">
    <property type="entry name" value="CB"/>
</dbReference>
<dbReference type="PROSITE" id="PS51898">
    <property type="entry name" value="TYR_RECOMBINASE"/>
    <property type="match status" value="1"/>
</dbReference>
<feature type="domain" description="Core-binding (CB)" evidence="7">
    <location>
        <begin position="42"/>
        <end position="132"/>
    </location>
</feature>
<evidence type="ECO:0000256" key="5">
    <source>
        <dbReference type="PROSITE-ProRule" id="PRU01248"/>
    </source>
</evidence>
<keyword evidence="4" id="KW-0233">DNA recombination</keyword>
<dbReference type="Gene3D" id="1.10.150.130">
    <property type="match status" value="1"/>
</dbReference>
<organism evidence="8 9">
    <name type="scientific">Azospirillum himalayense</name>
    <dbReference type="NCBI Taxonomy" id="654847"/>
    <lineage>
        <taxon>Bacteria</taxon>
        <taxon>Pseudomonadati</taxon>
        <taxon>Pseudomonadota</taxon>
        <taxon>Alphaproteobacteria</taxon>
        <taxon>Rhodospirillales</taxon>
        <taxon>Azospirillaceae</taxon>
        <taxon>Azospirillum</taxon>
    </lineage>
</organism>
<evidence type="ECO:0000313" key="8">
    <source>
        <dbReference type="EMBL" id="MFC5354803.1"/>
    </source>
</evidence>
<evidence type="ECO:0000256" key="1">
    <source>
        <dbReference type="ARBA" id="ARBA00008857"/>
    </source>
</evidence>
<dbReference type="InterPro" id="IPR011010">
    <property type="entry name" value="DNA_brk_join_enz"/>
</dbReference>
<evidence type="ECO:0000259" key="6">
    <source>
        <dbReference type="PROSITE" id="PS51898"/>
    </source>
</evidence>
<dbReference type="PROSITE" id="PS51900">
    <property type="entry name" value="CB"/>
    <property type="match status" value="1"/>
</dbReference>
<sequence length="429" mass="48083">MNNPETTTNEEVFVFINHTETSGLKKREPALFFTPSMRLFASPTTFLRERYTQSGRSPSPNTWANIAYALAGWFNFLFEIDVDDWRRASRDDLIAYRDVYSQAVSPKTGHPYATGTIAGRMAAILGFYKFAGQRCWYDGDILGEPESRQPTGGVGLATPASADTRNVHCMRTLADLMPRRRPSRSAVRPFFDAELRAFLSALGPRASERGNGDARPCRDRLIGDIGVFVGLRNDEIHQLTKYQFLTMHPDAEAPLADQRLTITGKGQVARTVAIPNWLALDVLAYIDGERAQAARAGRQTGRKEAPDLFLAGVESNAPGRPLTHRRFQQVVEEACLRAGIIRIVSRIDPETGAVTEVKKAKHCVHDLRHTYAVLTYWAEKMGGNAEPWKKIQAQLGHRHLNTTINTYLCYVDIFGKRERLIDVHKLIGL</sequence>
<evidence type="ECO:0000256" key="2">
    <source>
        <dbReference type="ARBA" id="ARBA00022908"/>
    </source>
</evidence>
<proteinExistence type="inferred from homology"/>
<dbReference type="CDD" id="cd00397">
    <property type="entry name" value="DNA_BRE_C"/>
    <property type="match status" value="1"/>
</dbReference>
<dbReference type="InterPro" id="IPR002104">
    <property type="entry name" value="Integrase_catalytic"/>
</dbReference>
<protein>
    <submittedName>
        <fullName evidence="8">Tyrosine-type recombinase/integrase</fullName>
    </submittedName>
</protein>
<dbReference type="InterPro" id="IPR010998">
    <property type="entry name" value="Integrase_recombinase_N"/>
</dbReference>
<dbReference type="Proteomes" id="UP001596166">
    <property type="component" value="Unassembled WGS sequence"/>
</dbReference>
<dbReference type="RefSeq" id="WP_376994517.1">
    <property type="nucleotide sequence ID" value="NZ_JBHSLC010000009.1"/>
</dbReference>
<name>A0ABW0G5N0_9PROT</name>
<keyword evidence="9" id="KW-1185">Reference proteome</keyword>
<dbReference type="PANTHER" id="PTHR30349">
    <property type="entry name" value="PHAGE INTEGRASE-RELATED"/>
    <property type="match status" value="1"/>
</dbReference>
<dbReference type="EMBL" id="JBHSLC010000009">
    <property type="protein sequence ID" value="MFC5354803.1"/>
    <property type="molecule type" value="Genomic_DNA"/>
</dbReference>
<accession>A0ABW0G5N0</accession>
<comment type="similarity">
    <text evidence="1">Belongs to the 'phage' integrase family.</text>
</comment>
<dbReference type="PANTHER" id="PTHR30349:SF41">
    <property type="entry name" value="INTEGRASE_RECOMBINASE PROTEIN MJ0367-RELATED"/>
    <property type="match status" value="1"/>
</dbReference>
<dbReference type="Gene3D" id="1.10.443.10">
    <property type="entry name" value="Intergrase catalytic core"/>
    <property type="match status" value="1"/>
</dbReference>
<keyword evidence="2" id="KW-0229">DNA integration</keyword>
<evidence type="ECO:0000256" key="4">
    <source>
        <dbReference type="ARBA" id="ARBA00023172"/>
    </source>
</evidence>
<dbReference type="InterPro" id="IPR013762">
    <property type="entry name" value="Integrase-like_cat_sf"/>
</dbReference>